<proteinExistence type="predicted"/>
<name>A0A2N1PTZ2_9BACT</name>
<gene>
    <name evidence="1" type="ORF">CVV64_02725</name>
</gene>
<comment type="caution">
    <text evidence="1">The sequence shown here is derived from an EMBL/GenBank/DDBJ whole genome shotgun (WGS) entry which is preliminary data.</text>
</comment>
<evidence type="ECO:0000313" key="2">
    <source>
        <dbReference type="Proteomes" id="UP000233256"/>
    </source>
</evidence>
<dbReference type="EMBL" id="PGXC01000002">
    <property type="protein sequence ID" value="PKK91811.1"/>
    <property type="molecule type" value="Genomic_DNA"/>
</dbReference>
<evidence type="ECO:0000313" key="1">
    <source>
        <dbReference type="EMBL" id="PKK91811.1"/>
    </source>
</evidence>
<organism evidence="1 2">
    <name type="scientific">Candidatus Wallbacteria bacterium HGW-Wallbacteria-1</name>
    <dbReference type="NCBI Taxonomy" id="2013854"/>
    <lineage>
        <taxon>Bacteria</taxon>
        <taxon>Candidatus Walliibacteriota</taxon>
    </lineage>
</organism>
<protein>
    <submittedName>
        <fullName evidence="1">Uracil-DNA glycosylase</fullName>
    </submittedName>
</protein>
<sequence length="72" mass="7913">MSSGPGGGAHPNCNGCRHYFVTWEPARPHGCRAWGFKSSVSPSIEVFKCSGVQCQQFEERGRGAPANHRPRR</sequence>
<dbReference type="AlphaFoldDB" id="A0A2N1PTZ2"/>
<reference evidence="1 2" key="1">
    <citation type="journal article" date="2017" name="ISME J.">
        <title>Potential for microbial H2 and metal transformations associated with novel bacteria and archaea in deep terrestrial subsurface sediments.</title>
        <authorList>
            <person name="Hernsdorf A.W."/>
            <person name="Amano Y."/>
            <person name="Miyakawa K."/>
            <person name="Ise K."/>
            <person name="Suzuki Y."/>
            <person name="Anantharaman K."/>
            <person name="Probst A."/>
            <person name="Burstein D."/>
            <person name="Thomas B.C."/>
            <person name="Banfield J.F."/>
        </authorList>
    </citation>
    <scope>NUCLEOTIDE SEQUENCE [LARGE SCALE GENOMIC DNA]</scope>
    <source>
        <strain evidence="1">HGW-Wallbacteria-1</strain>
    </source>
</reference>
<dbReference type="Proteomes" id="UP000233256">
    <property type="component" value="Unassembled WGS sequence"/>
</dbReference>
<accession>A0A2N1PTZ2</accession>